<dbReference type="InterPro" id="IPR055768">
    <property type="entry name" value="DUF7344"/>
</dbReference>
<protein>
    <recommendedName>
        <fullName evidence="1">DUF7344 domain-containing protein</fullName>
    </recommendedName>
</protein>
<comment type="caution">
    <text evidence="2">The sequence shown here is derived from an EMBL/GenBank/DDBJ whole genome shotgun (WGS) entry which is preliminary data.</text>
</comment>
<dbReference type="EMBL" id="REFZ01000005">
    <property type="protein sequence ID" value="RQH00699.1"/>
    <property type="molecule type" value="Genomic_DNA"/>
</dbReference>
<evidence type="ECO:0000313" key="3">
    <source>
        <dbReference type="Proteomes" id="UP000281431"/>
    </source>
</evidence>
<dbReference type="Pfam" id="PF24035">
    <property type="entry name" value="DUF7344"/>
    <property type="match status" value="1"/>
</dbReference>
<evidence type="ECO:0000259" key="1">
    <source>
        <dbReference type="Pfam" id="PF24035"/>
    </source>
</evidence>
<accession>A0A3N6MAD7</accession>
<gene>
    <name evidence="2" type="ORF">EA472_08575</name>
</gene>
<reference evidence="2 3" key="1">
    <citation type="submission" date="2018-10" db="EMBL/GenBank/DDBJ databases">
        <title>Natrarchaeobius chitinivorans gen. nov., sp. nov., and Natrarchaeobius haloalkaliphilus sp. nov., alkaliphilic, chitin-utilizing haloarchaea from hypersaline alkaline lakes.</title>
        <authorList>
            <person name="Sorokin D.Y."/>
            <person name="Elcheninov A.G."/>
            <person name="Kostrikina N.A."/>
            <person name="Bale N.J."/>
            <person name="Sinninghe Damste J.S."/>
            <person name="Khijniak T.V."/>
            <person name="Kublanov I.V."/>
            <person name="Toshchakov S.V."/>
        </authorList>
    </citation>
    <scope>NUCLEOTIDE SEQUENCE [LARGE SCALE GENOMIC DNA]</scope>
    <source>
        <strain evidence="2 3">AArcht7</strain>
    </source>
</reference>
<keyword evidence="3" id="KW-1185">Reference proteome</keyword>
<proteinExistence type="predicted"/>
<dbReference type="InterPro" id="IPR036388">
    <property type="entry name" value="WH-like_DNA-bd_sf"/>
</dbReference>
<dbReference type="OrthoDB" id="247722at2157"/>
<evidence type="ECO:0000313" key="2">
    <source>
        <dbReference type="EMBL" id="RQH00699.1"/>
    </source>
</evidence>
<name>A0A3N6MAD7_NATCH</name>
<organism evidence="2 3">
    <name type="scientific">Natrarchaeobius chitinivorans</name>
    <dbReference type="NCBI Taxonomy" id="1679083"/>
    <lineage>
        <taxon>Archaea</taxon>
        <taxon>Methanobacteriati</taxon>
        <taxon>Methanobacteriota</taxon>
        <taxon>Stenosarchaea group</taxon>
        <taxon>Halobacteria</taxon>
        <taxon>Halobacteriales</taxon>
        <taxon>Natrialbaceae</taxon>
        <taxon>Natrarchaeobius</taxon>
    </lineage>
</organism>
<sequence length="117" mass="13232">MDECDGEWLNTVFELLASSRRRCLLYYLKDVEYATVDELVHEIAVDEEGMVPESVDDTNEIELSLVHNHLPRLDAHDVVAYENDTRCVVVDDGFDDVRETIERSIAIEDGSVAASES</sequence>
<dbReference type="Gene3D" id="1.10.10.10">
    <property type="entry name" value="Winged helix-like DNA-binding domain superfamily/Winged helix DNA-binding domain"/>
    <property type="match status" value="1"/>
</dbReference>
<feature type="domain" description="DUF7344" evidence="1">
    <location>
        <begin position="13"/>
        <end position="88"/>
    </location>
</feature>
<dbReference type="Proteomes" id="UP000281431">
    <property type="component" value="Unassembled WGS sequence"/>
</dbReference>
<dbReference type="AlphaFoldDB" id="A0A3N6MAD7"/>